<evidence type="ECO:0000259" key="13">
    <source>
        <dbReference type="SMART" id="SM00382"/>
    </source>
</evidence>
<evidence type="ECO:0000256" key="3">
    <source>
        <dbReference type="ARBA" id="ARBA00022695"/>
    </source>
</evidence>
<dbReference type="InterPro" id="IPR027417">
    <property type="entry name" value="P-loop_NTPase"/>
</dbReference>
<evidence type="ECO:0000256" key="7">
    <source>
        <dbReference type="ARBA" id="ARBA00022833"/>
    </source>
</evidence>
<proteinExistence type="inferred from homology"/>
<evidence type="ECO:0000256" key="12">
    <source>
        <dbReference type="SAM" id="MobiDB-lite"/>
    </source>
</evidence>
<evidence type="ECO:0000313" key="15">
    <source>
        <dbReference type="Proteomes" id="UP000595197"/>
    </source>
</evidence>
<keyword evidence="8 11" id="KW-0067">ATP-binding</keyword>
<evidence type="ECO:0000313" key="14">
    <source>
        <dbReference type="EMBL" id="QQP90021.1"/>
    </source>
</evidence>
<dbReference type="InterPro" id="IPR022107">
    <property type="entry name" value="DNA_pol_III_gamma/tau_C"/>
</dbReference>
<comment type="catalytic activity">
    <reaction evidence="10 11">
        <text>DNA(n) + a 2'-deoxyribonucleoside 5'-triphosphate = DNA(n+1) + diphosphate</text>
        <dbReference type="Rhea" id="RHEA:22508"/>
        <dbReference type="Rhea" id="RHEA-COMP:17339"/>
        <dbReference type="Rhea" id="RHEA-COMP:17340"/>
        <dbReference type="ChEBI" id="CHEBI:33019"/>
        <dbReference type="ChEBI" id="CHEBI:61560"/>
        <dbReference type="ChEBI" id="CHEBI:173112"/>
        <dbReference type="EC" id="2.7.7.7"/>
    </reaction>
</comment>
<dbReference type="SUPFAM" id="SSF52540">
    <property type="entry name" value="P-loop containing nucleoside triphosphate hydrolases"/>
    <property type="match status" value="1"/>
</dbReference>
<dbReference type="Proteomes" id="UP000595197">
    <property type="component" value="Chromosome"/>
</dbReference>
<evidence type="ECO:0000256" key="1">
    <source>
        <dbReference type="ARBA" id="ARBA00006360"/>
    </source>
</evidence>
<organism evidence="14 15">
    <name type="scientific">Skermanella cutis</name>
    <dbReference type="NCBI Taxonomy" id="2775420"/>
    <lineage>
        <taxon>Bacteria</taxon>
        <taxon>Pseudomonadati</taxon>
        <taxon>Pseudomonadota</taxon>
        <taxon>Alphaproteobacteria</taxon>
        <taxon>Rhodospirillales</taxon>
        <taxon>Azospirillaceae</taxon>
        <taxon>Skermanella</taxon>
    </lineage>
</organism>
<dbReference type="InterPro" id="IPR050238">
    <property type="entry name" value="DNA_Rep/Repair_Clamp_Loader"/>
</dbReference>
<dbReference type="Gene3D" id="1.20.272.10">
    <property type="match status" value="1"/>
</dbReference>
<dbReference type="InterPro" id="IPR045085">
    <property type="entry name" value="HLD_clamp_pol_III_gamma_tau"/>
</dbReference>
<dbReference type="RefSeq" id="WP_201076845.1">
    <property type="nucleotide sequence ID" value="NZ_CP067420.1"/>
</dbReference>
<keyword evidence="9 11" id="KW-0239">DNA-directed DNA polymerase</keyword>
<dbReference type="Pfam" id="PF22608">
    <property type="entry name" value="DNAX_ATPase_lid"/>
    <property type="match status" value="1"/>
</dbReference>
<name>A0ABX7B6N9_9PROT</name>
<feature type="domain" description="AAA+ ATPase" evidence="13">
    <location>
        <begin position="59"/>
        <end position="206"/>
    </location>
</feature>
<dbReference type="Pfam" id="PF13177">
    <property type="entry name" value="DNA_pol3_delta2"/>
    <property type="match status" value="1"/>
</dbReference>
<dbReference type="NCBIfam" id="NF006585">
    <property type="entry name" value="PRK09111.1"/>
    <property type="match status" value="1"/>
</dbReference>
<gene>
    <name evidence="11" type="primary">dnaX</name>
    <name evidence="14" type="ORF">IGS68_01725</name>
</gene>
<comment type="similarity">
    <text evidence="1 11">Belongs to the DnaX/STICHEL family.</text>
</comment>
<comment type="function">
    <text evidence="11">DNA polymerase III is a complex, multichain enzyme responsible for most of the replicative synthesis in bacteria. This DNA polymerase also exhibits 3' to 5' exonuclease activity.</text>
</comment>
<keyword evidence="3 11" id="KW-0548">Nucleotidyltransferase</keyword>
<feature type="compositionally biased region" description="Low complexity" evidence="12">
    <location>
        <begin position="453"/>
        <end position="474"/>
    </location>
</feature>
<dbReference type="PANTHER" id="PTHR11669">
    <property type="entry name" value="REPLICATION FACTOR C / DNA POLYMERASE III GAMMA-TAU SUBUNIT"/>
    <property type="match status" value="1"/>
</dbReference>
<evidence type="ECO:0000256" key="9">
    <source>
        <dbReference type="ARBA" id="ARBA00022932"/>
    </source>
</evidence>
<dbReference type="SUPFAM" id="SSF48019">
    <property type="entry name" value="post-AAA+ oligomerization domain-like"/>
    <property type="match status" value="1"/>
</dbReference>
<dbReference type="CDD" id="cd18137">
    <property type="entry name" value="HLD_clamp_pol_III_gamma_tau"/>
    <property type="match status" value="1"/>
</dbReference>
<evidence type="ECO:0000256" key="5">
    <source>
        <dbReference type="ARBA" id="ARBA00022723"/>
    </source>
</evidence>
<dbReference type="NCBIfam" id="NF004046">
    <property type="entry name" value="PRK05563.1"/>
    <property type="match status" value="1"/>
</dbReference>
<feature type="region of interest" description="Disordered" evidence="12">
    <location>
        <begin position="402"/>
        <end position="479"/>
    </location>
</feature>
<dbReference type="InterPro" id="IPR022754">
    <property type="entry name" value="DNA_pol_III_gamma-3"/>
</dbReference>
<reference evidence="14" key="1">
    <citation type="submission" date="2021-02" db="EMBL/GenBank/DDBJ databases">
        <title>Skermanella TT6 skin isolate.</title>
        <authorList>
            <person name="Lee K."/>
            <person name="Ganzorig M."/>
        </authorList>
    </citation>
    <scope>NUCLEOTIDE SEQUENCE</scope>
    <source>
        <strain evidence="14">TT6</strain>
    </source>
</reference>
<protein>
    <recommendedName>
        <fullName evidence="11">DNA polymerase III subunit gamma/tau</fullName>
        <ecNumber evidence="11">2.7.7.7</ecNumber>
    </recommendedName>
</protein>
<evidence type="ECO:0000256" key="6">
    <source>
        <dbReference type="ARBA" id="ARBA00022741"/>
    </source>
</evidence>
<comment type="subunit">
    <text evidence="11">DNA polymerase III contains a core (composed of alpha, epsilon and theta chains) that associates with a tau subunit. This core dimerizes to form the POLIII' complex. PolIII' associates with the gamma complex (composed of gamma, delta, delta', psi and chi chains) and with the beta chain to form the complete DNA polymerase III complex.</text>
</comment>
<sequence length="629" mass="67294">MTDQTLPPLTSAPADGASEAGGKAYRVLARKYRPRDFSELVGQEALVRTLTNAIRSGRLAHAFMLTGVRGVGKTTTARIIARALNCTGPDGTGGPTITPCGVCDNCRSITADRHVDVMEMDAASRTGVDDIREIIDGVRYGPVSARYKVYIIDEVHMLTKNAFNALLKTLEEPPEHVKFIFATTEIRKVPVTVLSRCQRFDLRRIDSQTLVKHFNRVAEAEGVTVEPDAMALIARAADGSARDGLSLLDQAIALGGERLTAVQVRDMLGLADRARVVDLFESAMTGQPRDALDILSDLHRSGADPVVVLQDLLDFTHFLTRFKVVPETATDPGTPETERVRGGELSGRLGMPALTRAWQILLKGLGEVQSAPVPFDAAEMVLVRLAYSADLPNPADLIRQLQGGAASGGPAGGSGGGGGGARANGPALAVAHSAPPRIQAGSAQPAVETAVTAQAAPEQAPSEQAPSEQAAEAEPLPEPKTFREVVELFGEMREGSLYGQLYSSVHCVRCEPGRLEIRPKDRAVAELSGRVGKLLTEWTGRRWMVTISGAPGEPTLSEQDRNAKTQAREEAARHPVVRAVLDIFPGAEISEVRDLTEPEPTSDGALAEDALETDFYEEAPSDLDDIGEF</sequence>
<dbReference type="Gene3D" id="3.40.50.300">
    <property type="entry name" value="P-loop containing nucleotide triphosphate hydrolases"/>
    <property type="match status" value="1"/>
</dbReference>
<dbReference type="NCBIfam" id="TIGR02397">
    <property type="entry name" value="dnaX_nterm"/>
    <property type="match status" value="1"/>
</dbReference>
<dbReference type="Gene3D" id="1.10.8.60">
    <property type="match status" value="1"/>
</dbReference>
<evidence type="ECO:0000256" key="10">
    <source>
        <dbReference type="ARBA" id="ARBA00049244"/>
    </source>
</evidence>
<keyword evidence="4 11" id="KW-0235">DNA replication</keyword>
<dbReference type="InterPro" id="IPR012763">
    <property type="entry name" value="DNA_pol_III_sug/sutau_N"/>
</dbReference>
<dbReference type="GO" id="GO:0003887">
    <property type="term" value="F:DNA-directed DNA polymerase activity"/>
    <property type="evidence" value="ECO:0007669"/>
    <property type="project" value="UniProtKB-EC"/>
</dbReference>
<evidence type="ECO:0000256" key="8">
    <source>
        <dbReference type="ARBA" id="ARBA00022840"/>
    </source>
</evidence>
<dbReference type="CDD" id="cd00009">
    <property type="entry name" value="AAA"/>
    <property type="match status" value="1"/>
</dbReference>
<keyword evidence="6 11" id="KW-0547">Nucleotide-binding</keyword>
<dbReference type="EC" id="2.7.7.7" evidence="11"/>
<feature type="compositionally biased region" description="Gly residues" evidence="12">
    <location>
        <begin position="405"/>
        <end position="422"/>
    </location>
</feature>
<feature type="compositionally biased region" description="Acidic residues" evidence="12">
    <location>
        <begin position="609"/>
        <end position="629"/>
    </location>
</feature>
<dbReference type="EMBL" id="CP067420">
    <property type="protein sequence ID" value="QQP90021.1"/>
    <property type="molecule type" value="Genomic_DNA"/>
</dbReference>
<keyword evidence="15" id="KW-1185">Reference proteome</keyword>
<dbReference type="PANTHER" id="PTHR11669:SF0">
    <property type="entry name" value="PROTEIN STICHEL-LIKE 2"/>
    <property type="match status" value="1"/>
</dbReference>
<keyword evidence="5" id="KW-0479">Metal-binding</keyword>
<keyword evidence="7" id="KW-0862">Zinc</keyword>
<dbReference type="InterPro" id="IPR003593">
    <property type="entry name" value="AAA+_ATPase"/>
</dbReference>
<feature type="region of interest" description="Disordered" evidence="12">
    <location>
        <begin position="592"/>
        <end position="629"/>
    </location>
</feature>
<accession>A0ABX7B6N9</accession>
<dbReference type="SMART" id="SM00382">
    <property type="entry name" value="AAA"/>
    <property type="match status" value="1"/>
</dbReference>
<evidence type="ECO:0000256" key="4">
    <source>
        <dbReference type="ARBA" id="ARBA00022705"/>
    </source>
</evidence>
<dbReference type="Pfam" id="PF12362">
    <property type="entry name" value="DUF3646"/>
    <property type="match status" value="1"/>
</dbReference>
<keyword evidence="2 11" id="KW-0808">Transferase</keyword>
<dbReference type="InterPro" id="IPR008921">
    <property type="entry name" value="DNA_pol3_clamp-load_cplx_C"/>
</dbReference>
<dbReference type="Pfam" id="PF12169">
    <property type="entry name" value="DNA_pol3_gamma3"/>
    <property type="match status" value="1"/>
</dbReference>
<evidence type="ECO:0000256" key="11">
    <source>
        <dbReference type="RuleBase" id="RU364063"/>
    </source>
</evidence>
<evidence type="ECO:0000256" key="2">
    <source>
        <dbReference type="ARBA" id="ARBA00022679"/>
    </source>
</evidence>